<accession>A0A0F6QUI0</accession>
<dbReference type="HOGENOM" id="CLU_066177_0_0_11"/>
<dbReference type="Proteomes" id="UP000033566">
    <property type="component" value="Chromosome"/>
</dbReference>
<evidence type="ECO:0000256" key="1">
    <source>
        <dbReference type="SAM" id="MobiDB-lite"/>
    </source>
</evidence>
<keyword evidence="2" id="KW-0472">Membrane</keyword>
<keyword evidence="4" id="KW-1185">Reference proteome</keyword>
<keyword evidence="2" id="KW-1133">Transmembrane helix</keyword>
<evidence type="ECO:0000313" key="4">
    <source>
        <dbReference type="Proteomes" id="UP000033566"/>
    </source>
</evidence>
<keyword evidence="2" id="KW-0812">Transmembrane</keyword>
<reference evidence="3 4" key="1">
    <citation type="journal article" date="2015" name="Genome Announc.">
        <title>Complete Genome Sequence of Corynebacterium camporealensis DSM 44610, Isolated from the Milk of a Manchega Sheep with Subclinical Mastitis.</title>
        <authorList>
            <person name="Ruckert C."/>
            <person name="Albersmeier A."/>
            <person name="Winkler A."/>
            <person name="Tauch A."/>
        </authorList>
    </citation>
    <scope>NUCLEOTIDE SEQUENCE [LARGE SCALE GENOMIC DNA]</scope>
    <source>
        <strain evidence="3 4">DSM 44610</strain>
    </source>
</reference>
<dbReference type="RefSeq" id="WP_236684486.1">
    <property type="nucleotide sequence ID" value="NZ_CP011311.1"/>
</dbReference>
<dbReference type="EMBL" id="CP011311">
    <property type="protein sequence ID" value="AKE38252.1"/>
    <property type="molecule type" value="Genomic_DNA"/>
</dbReference>
<dbReference type="KEGG" id="ccj:UL81_01335"/>
<dbReference type="AlphaFoldDB" id="A0A0F6QUI0"/>
<evidence type="ECO:0000313" key="3">
    <source>
        <dbReference type="EMBL" id="AKE38252.1"/>
    </source>
</evidence>
<feature type="transmembrane region" description="Helical" evidence="2">
    <location>
        <begin position="111"/>
        <end position="133"/>
    </location>
</feature>
<evidence type="ECO:0000256" key="2">
    <source>
        <dbReference type="SAM" id="Phobius"/>
    </source>
</evidence>
<feature type="region of interest" description="Disordered" evidence="1">
    <location>
        <begin position="181"/>
        <end position="213"/>
    </location>
</feature>
<dbReference type="PATRIC" id="fig|161896.4.peg.263"/>
<organism evidence="3 4">
    <name type="scientific">Corynebacterium camporealensis</name>
    <dbReference type="NCBI Taxonomy" id="161896"/>
    <lineage>
        <taxon>Bacteria</taxon>
        <taxon>Bacillati</taxon>
        <taxon>Actinomycetota</taxon>
        <taxon>Actinomycetes</taxon>
        <taxon>Mycobacteriales</taxon>
        <taxon>Corynebacteriaceae</taxon>
        <taxon>Corynebacterium</taxon>
    </lineage>
</organism>
<gene>
    <name evidence="3" type="ORF">UL81_01335</name>
</gene>
<feature type="transmembrane region" description="Helical" evidence="2">
    <location>
        <begin position="72"/>
        <end position="99"/>
    </location>
</feature>
<sequence length="213" mass="23927">MSTPTPEASEAKRPETVQLLLQVWLAVVILEVVHQLLGVGLTLFNREALLGAARTTAQEAGENLPDAAIEMAAYGSLVLSTVISLIIIAILAWMLRVLAKNTKRAATARRLWFVFSIYFAMRLLLVFIATPAGSDAPDWLFLIDGAIQILIGVAAIMGIIFCTRQETLDYTGELEQMRQMEKELEEARREKQRAKEEKERQKKQEERDKEDAK</sequence>
<feature type="transmembrane region" description="Helical" evidence="2">
    <location>
        <begin position="139"/>
        <end position="162"/>
    </location>
</feature>
<feature type="transmembrane region" description="Helical" evidence="2">
    <location>
        <begin position="21"/>
        <end position="44"/>
    </location>
</feature>
<protein>
    <submittedName>
        <fullName evidence="3">Uncharacterized protein</fullName>
    </submittedName>
</protein>
<name>A0A0F6QUI0_9CORY</name>
<proteinExistence type="predicted"/>